<comment type="similarity">
    <text evidence="7">Belongs to the transglycosylase MltG family.</text>
</comment>
<dbReference type="Pfam" id="PF02618">
    <property type="entry name" value="YceG"/>
    <property type="match status" value="1"/>
</dbReference>
<comment type="function">
    <text evidence="7">Functions as a peptidoglycan terminase that cleaves nascent peptidoglycan strands endolytically to terminate their elongation.</text>
</comment>
<name>A0A2S8SQZ6_9BACT</name>
<dbReference type="PANTHER" id="PTHR30518:SF2">
    <property type="entry name" value="ENDOLYTIC MUREIN TRANSGLYCOSYLASE"/>
    <property type="match status" value="1"/>
</dbReference>
<dbReference type="Proteomes" id="UP000237684">
    <property type="component" value="Unassembled WGS sequence"/>
</dbReference>
<dbReference type="GO" id="GO:0071555">
    <property type="term" value="P:cell wall organization"/>
    <property type="evidence" value="ECO:0007669"/>
    <property type="project" value="UniProtKB-KW"/>
</dbReference>
<dbReference type="EMBL" id="NIGF01000014">
    <property type="protein sequence ID" value="PQV63205.1"/>
    <property type="molecule type" value="Genomic_DNA"/>
</dbReference>
<keyword evidence="6 7" id="KW-0961">Cell wall biogenesis/degradation</keyword>
<dbReference type="InterPro" id="IPR003770">
    <property type="entry name" value="MLTG-like"/>
</dbReference>
<reference evidence="9 10" key="1">
    <citation type="journal article" date="2018" name="Syst. Appl. Microbiol.">
        <title>Abditibacterium utsteinense sp. nov., the first cultivated member of candidate phylum FBP, isolated from ice-free Antarctic soil samples.</title>
        <authorList>
            <person name="Tahon G."/>
            <person name="Tytgat B."/>
            <person name="Lebbe L."/>
            <person name="Carlier A."/>
            <person name="Willems A."/>
        </authorList>
    </citation>
    <scope>NUCLEOTIDE SEQUENCE [LARGE SCALE GENOMIC DNA]</scope>
    <source>
        <strain evidence="9 10">LMG 29911</strain>
    </source>
</reference>
<dbReference type="HAMAP" id="MF_02065">
    <property type="entry name" value="MltG"/>
    <property type="match status" value="1"/>
</dbReference>
<dbReference type="GO" id="GO:0008932">
    <property type="term" value="F:lytic endotransglycosylase activity"/>
    <property type="evidence" value="ECO:0007669"/>
    <property type="project" value="UniProtKB-UniRule"/>
</dbReference>
<dbReference type="InParanoid" id="A0A2S8SQZ6"/>
<comment type="subcellular location">
    <subcellularLocation>
        <location evidence="7">Cell membrane</location>
        <topology evidence="7">Single-pass membrane protein</topology>
    </subcellularLocation>
</comment>
<dbReference type="EC" id="4.2.2.29" evidence="7"/>
<keyword evidence="10" id="KW-1185">Reference proteome</keyword>
<accession>A0A2S8SQZ6</accession>
<keyword evidence="4 7" id="KW-0472">Membrane</keyword>
<protein>
    <recommendedName>
        <fullName evidence="7">Endolytic murein transglycosylase</fullName>
        <ecNumber evidence="7">4.2.2.29</ecNumber>
    </recommendedName>
    <alternativeName>
        <fullName evidence="7">Peptidoglycan lytic transglycosylase</fullName>
    </alternativeName>
    <alternativeName>
        <fullName evidence="7">Peptidoglycan polymerization terminase</fullName>
    </alternativeName>
</protein>
<dbReference type="OrthoDB" id="9814591at2"/>
<keyword evidence="3 7" id="KW-1133">Transmembrane helix</keyword>
<evidence type="ECO:0000256" key="4">
    <source>
        <dbReference type="ARBA" id="ARBA00023136"/>
    </source>
</evidence>
<evidence type="ECO:0000313" key="10">
    <source>
        <dbReference type="Proteomes" id="UP000237684"/>
    </source>
</evidence>
<dbReference type="Gene3D" id="3.30.1490.480">
    <property type="entry name" value="Endolytic murein transglycosylase"/>
    <property type="match status" value="1"/>
</dbReference>
<comment type="catalytic activity">
    <reaction evidence="7">
        <text>a peptidoglycan chain = a peptidoglycan chain with N-acetyl-1,6-anhydromuramyl-[peptide] at the reducing end + a peptidoglycan chain with N-acetylglucosamine at the non-reducing end.</text>
        <dbReference type="EC" id="4.2.2.29"/>
    </reaction>
</comment>
<gene>
    <name evidence="7" type="primary">mltG</name>
    <name evidence="9" type="ORF">B1R32_11430</name>
</gene>
<keyword evidence="5 7" id="KW-0456">Lyase</keyword>
<dbReference type="GO" id="GO:0009252">
    <property type="term" value="P:peptidoglycan biosynthetic process"/>
    <property type="evidence" value="ECO:0007669"/>
    <property type="project" value="UniProtKB-UniRule"/>
</dbReference>
<dbReference type="GO" id="GO:0005886">
    <property type="term" value="C:plasma membrane"/>
    <property type="evidence" value="ECO:0007669"/>
    <property type="project" value="UniProtKB-SubCell"/>
</dbReference>
<evidence type="ECO:0000256" key="6">
    <source>
        <dbReference type="ARBA" id="ARBA00023316"/>
    </source>
</evidence>
<evidence type="ECO:0000256" key="3">
    <source>
        <dbReference type="ARBA" id="ARBA00022989"/>
    </source>
</evidence>
<dbReference type="RefSeq" id="WP_106380620.1">
    <property type="nucleotide sequence ID" value="NZ_NIGF01000014.1"/>
</dbReference>
<proteinExistence type="inferred from homology"/>
<feature type="region of interest" description="Disordered" evidence="8">
    <location>
        <begin position="1"/>
        <end position="32"/>
    </location>
</feature>
<comment type="caution">
    <text evidence="9">The sequence shown here is derived from an EMBL/GenBank/DDBJ whole genome shotgun (WGS) entry which is preliminary data.</text>
</comment>
<organism evidence="9 10">
    <name type="scientific">Abditibacterium utsteinense</name>
    <dbReference type="NCBI Taxonomy" id="1960156"/>
    <lineage>
        <taxon>Bacteria</taxon>
        <taxon>Pseudomonadati</taxon>
        <taxon>Abditibacteriota</taxon>
        <taxon>Abditibacteriia</taxon>
        <taxon>Abditibacteriales</taxon>
        <taxon>Abditibacteriaceae</taxon>
        <taxon>Abditibacterium</taxon>
    </lineage>
</organism>
<dbReference type="FunCoup" id="A0A2S8SQZ6">
    <property type="interactions" value="280"/>
</dbReference>
<evidence type="ECO:0000256" key="1">
    <source>
        <dbReference type="ARBA" id="ARBA00022475"/>
    </source>
</evidence>
<evidence type="ECO:0000256" key="8">
    <source>
        <dbReference type="SAM" id="MobiDB-lite"/>
    </source>
</evidence>
<keyword evidence="2 7" id="KW-0812">Transmembrane</keyword>
<evidence type="ECO:0000256" key="2">
    <source>
        <dbReference type="ARBA" id="ARBA00022692"/>
    </source>
</evidence>
<feature type="transmembrane region" description="Helical" evidence="7">
    <location>
        <begin position="37"/>
        <end position="54"/>
    </location>
</feature>
<dbReference type="NCBIfam" id="TIGR00247">
    <property type="entry name" value="endolytic transglycosylase MltG"/>
    <property type="match status" value="1"/>
</dbReference>
<dbReference type="PANTHER" id="PTHR30518">
    <property type="entry name" value="ENDOLYTIC MUREIN TRANSGLYCOSYLASE"/>
    <property type="match status" value="1"/>
</dbReference>
<evidence type="ECO:0000256" key="5">
    <source>
        <dbReference type="ARBA" id="ARBA00023239"/>
    </source>
</evidence>
<evidence type="ECO:0000256" key="7">
    <source>
        <dbReference type="HAMAP-Rule" id="MF_02065"/>
    </source>
</evidence>
<sequence length="375" mass="41596">MTPDLSSNPPENPFEAQLQNAQTPPEPPLQPRRRSPWPLLLLLPVVGIGGFVYYRQRKAEEVRRFNRATIVLPERMARVPGAWNADTLAERLEKSRKIRDADAFREAADAVGLKNVVPGSYLLPARANPLDLARAFQAGPTHQDVTFPEGFTAAQFAARLRKNGFAGATELSQIPPAKLEGHLFPDTYTLPLRSNGAALVALFEARWQSEMKKLPRPFPKIAGKEMTPAQVVTLASLVEREAGSRSEMPLVAGVLVGRLRQPMRLQVDASIQYARLLEKQGHKSRLLFDDLKIDSPFNTYRNDGLPPTPICNPGAAALRAAARPAPTKALFYVYSPKLKRHLFAETYAEHLRKVALVRKERGQLEKQNKNAAIAG</sequence>
<feature type="site" description="Important for catalytic activity" evidence="7">
    <location>
        <position position="241"/>
    </location>
</feature>
<evidence type="ECO:0000313" key="9">
    <source>
        <dbReference type="EMBL" id="PQV63205.1"/>
    </source>
</evidence>
<keyword evidence="1 7" id="KW-1003">Cell membrane</keyword>
<dbReference type="AlphaFoldDB" id="A0A2S8SQZ6"/>